<accession>A0A8S1XVY9</accession>
<dbReference type="PANTHER" id="PTHR22702:SF1">
    <property type="entry name" value="PROTEASE-ASSOCIATED DOMAIN-CONTAINING PROTEIN 1"/>
    <property type="match status" value="1"/>
</dbReference>
<evidence type="ECO:0000256" key="11">
    <source>
        <dbReference type="ARBA" id="ARBA00037847"/>
    </source>
</evidence>
<keyword evidence="9 12" id="KW-0472">Membrane</keyword>
<proteinExistence type="predicted"/>
<evidence type="ECO:0000256" key="7">
    <source>
        <dbReference type="ARBA" id="ARBA00022833"/>
    </source>
</evidence>
<sequence length="457" mass="52456">MQIIFLIICIVTYANCKLKVIRPAELVDRMGSKVNMALANFGQIPFGHRLMGYVEMADPYDGCSALKPSYGSQFVLIERGNCTFVTKVKNAQNAGYMLAIIGNHNDEPLESDFVMADDGHGYSVNIPSIFITLRDFNIMKEYATRKFYSENQDDQVFILVKFDVEKRDQIDVVLSLDVKDGDSYRVIDEFSQFYKILKNENVNYTLVYQIFNANETQTDYYIDTDNCICSRRYCSMDPDGDGIASGRNLIEEAIRQTCIFKHYPDNFFDYMDQFNLQCTKAQAYSTCGSKIITNLKIQADEINKCRDDSFRDTINHERTQNLSNAYNSILEHQLLLIEKAGMIGVPSVVVNSIVYKGQLTGNGIFGEICNSFIYPPSICMNEIDDYDTLENNGYHQLILVILFISILIAIFIFILYLLFKKFVKRDSVEVTQVQVNEMVSQYIKFYEGKDQQKQNSF</sequence>
<gene>
    <name evidence="16" type="ORF">PPENT_87.1.T1410071</name>
</gene>
<organism evidence="16 17">
    <name type="scientific">Paramecium pentaurelia</name>
    <dbReference type="NCBI Taxonomy" id="43138"/>
    <lineage>
        <taxon>Eukaryota</taxon>
        <taxon>Sar</taxon>
        <taxon>Alveolata</taxon>
        <taxon>Ciliophora</taxon>
        <taxon>Intramacronucleata</taxon>
        <taxon>Oligohymenophorea</taxon>
        <taxon>Peniculida</taxon>
        <taxon>Parameciidae</taxon>
        <taxon>Paramecium</taxon>
    </lineage>
</organism>
<evidence type="ECO:0000256" key="1">
    <source>
        <dbReference type="ARBA" id="ARBA00004479"/>
    </source>
</evidence>
<evidence type="ECO:0000256" key="8">
    <source>
        <dbReference type="ARBA" id="ARBA00022989"/>
    </source>
</evidence>
<dbReference type="FunFam" id="3.50.30.30:FF:000050">
    <property type="entry name" value="Uncharacterized protein"/>
    <property type="match status" value="1"/>
</dbReference>
<dbReference type="InterPro" id="IPR044744">
    <property type="entry name" value="ZNRF4/RNF13/RNF167_PA"/>
</dbReference>
<dbReference type="GO" id="GO:0012505">
    <property type="term" value="C:endomembrane system"/>
    <property type="evidence" value="ECO:0007669"/>
    <property type="project" value="UniProtKB-SubCell"/>
</dbReference>
<keyword evidence="7" id="KW-0862">Zinc</keyword>
<keyword evidence="17" id="KW-1185">Reference proteome</keyword>
<keyword evidence="5" id="KW-0677">Repeat</keyword>
<keyword evidence="8 12" id="KW-1133">Transmembrane helix</keyword>
<dbReference type="GO" id="GO:0008270">
    <property type="term" value="F:zinc ion binding"/>
    <property type="evidence" value="ECO:0007669"/>
    <property type="project" value="UniProtKB-KW"/>
</dbReference>
<dbReference type="EMBL" id="CAJJDO010000141">
    <property type="protein sequence ID" value="CAD8205621.1"/>
    <property type="molecule type" value="Genomic_DNA"/>
</dbReference>
<reference evidence="16" key="1">
    <citation type="submission" date="2021-01" db="EMBL/GenBank/DDBJ databases">
        <authorList>
            <consortium name="Genoscope - CEA"/>
            <person name="William W."/>
        </authorList>
    </citation>
    <scope>NUCLEOTIDE SEQUENCE</scope>
</reference>
<dbReference type="GO" id="GO:0005737">
    <property type="term" value="C:cytoplasm"/>
    <property type="evidence" value="ECO:0007669"/>
    <property type="project" value="UniProtKB-ARBA"/>
</dbReference>
<evidence type="ECO:0000256" key="9">
    <source>
        <dbReference type="ARBA" id="ARBA00023136"/>
    </source>
</evidence>
<keyword evidence="3" id="KW-0479">Metal-binding</keyword>
<dbReference type="Pfam" id="PF02225">
    <property type="entry name" value="PA"/>
    <property type="match status" value="1"/>
</dbReference>
<evidence type="ECO:0000256" key="5">
    <source>
        <dbReference type="ARBA" id="ARBA00022737"/>
    </source>
</evidence>
<evidence type="ECO:0000256" key="2">
    <source>
        <dbReference type="ARBA" id="ARBA00022692"/>
    </source>
</evidence>
<feature type="signal peptide" evidence="13">
    <location>
        <begin position="1"/>
        <end position="16"/>
    </location>
</feature>
<comment type="caution">
    <text evidence="16">The sequence shown here is derived from an EMBL/GenBank/DDBJ whole genome shotgun (WGS) entry which is preliminary data.</text>
</comment>
<evidence type="ECO:0000259" key="14">
    <source>
        <dbReference type="Pfam" id="PF02225"/>
    </source>
</evidence>
<dbReference type="GO" id="GO:0016020">
    <property type="term" value="C:membrane"/>
    <property type="evidence" value="ECO:0007669"/>
    <property type="project" value="UniProtKB-SubCell"/>
</dbReference>
<keyword evidence="4 13" id="KW-0732">Signal</keyword>
<evidence type="ECO:0000256" key="13">
    <source>
        <dbReference type="SAM" id="SignalP"/>
    </source>
</evidence>
<evidence type="ECO:0000256" key="6">
    <source>
        <dbReference type="ARBA" id="ARBA00022771"/>
    </source>
</evidence>
<dbReference type="AlphaFoldDB" id="A0A8S1XVY9"/>
<dbReference type="CDD" id="cd02123">
    <property type="entry name" value="PA_C_RZF_like"/>
    <property type="match status" value="1"/>
</dbReference>
<evidence type="ECO:0000256" key="10">
    <source>
        <dbReference type="ARBA" id="ARBA00023180"/>
    </source>
</evidence>
<evidence type="ECO:0000256" key="3">
    <source>
        <dbReference type="ARBA" id="ARBA00022723"/>
    </source>
</evidence>
<dbReference type="Pfam" id="PF25011">
    <property type="entry name" value="VSR_TRX"/>
    <property type="match status" value="1"/>
</dbReference>
<evidence type="ECO:0000256" key="12">
    <source>
        <dbReference type="SAM" id="Phobius"/>
    </source>
</evidence>
<dbReference type="Proteomes" id="UP000689195">
    <property type="component" value="Unassembled WGS sequence"/>
</dbReference>
<evidence type="ECO:0008006" key="18">
    <source>
        <dbReference type="Google" id="ProtNLM"/>
    </source>
</evidence>
<feature type="chain" id="PRO_5035842243" description="PA domain-containing protein" evidence="13">
    <location>
        <begin position="17"/>
        <end position="457"/>
    </location>
</feature>
<feature type="transmembrane region" description="Helical" evidence="12">
    <location>
        <begin position="397"/>
        <end position="419"/>
    </location>
</feature>
<keyword evidence="6" id="KW-0863">Zinc-finger</keyword>
<dbReference type="InterPro" id="IPR056858">
    <property type="entry name" value="VSR_TRX"/>
</dbReference>
<dbReference type="OrthoDB" id="10045365at2759"/>
<protein>
    <recommendedName>
        <fullName evidence="18">PA domain-containing protein</fullName>
    </recommendedName>
</protein>
<keyword evidence="10" id="KW-0325">Glycoprotein</keyword>
<evidence type="ECO:0000256" key="4">
    <source>
        <dbReference type="ARBA" id="ARBA00022729"/>
    </source>
</evidence>
<evidence type="ECO:0000313" key="16">
    <source>
        <dbReference type="EMBL" id="CAD8205621.1"/>
    </source>
</evidence>
<evidence type="ECO:0000259" key="15">
    <source>
        <dbReference type="Pfam" id="PF25011"/>
    </source>
</evidence>
<keyword evidence="2 12" id="KW-0812">Transmembrane</keyword>
<dbReference type="InterPro" id="IPR003137">
    <property type="entry name" value="PA_domain"/>
</dbReference>
<comment type="subcellular location">
    <subcellularLocation>
        <location evidence="11">Endomembrane system</location>
        <topology evidence="11">Single-pass membrane protein</topology>
    </subcellularLocation>
    <subcellularLocation>
        <location evidence="1">Membrane</location>
        <topology evidence="1">Single-pass type I membrane protein</topology>
    </subcellularLocation>
</comment>
<feature type="domain" description="PA" evidence="14">
    <location>
        <begin position="59"/>
        <end position="135"/>
    </location>
</feature>
<name>A0A8S1XVY9_9CILI</name>
<dbReference type="PANTHER" id="PTHR22702">
    <property type="entry name" value="PROTEASE-ASSOCIATED DOMAIN-CONTAINING PROTEIN"/>
    <property type="match status" value="1"/>
</dbReference>
<evidence type="ECO:0000313" key="17">
    <source>
        <dbReference type="Proteomes" id="UP000689195"/>
    </source>
</evidence>
<feature type="domain" description="Vacuolar sorting receptor thioredoxin-like" evidence="15">
    <location>
        <begin position="186"/>
        <end position="369"/>
    </location>
</feature>